<sequence length="85" mass="10022">MPDLRPVTAPRGVIARWEVWHDGRRLGWIEQKHLTGARLPFFEAIAPHPRTGKPMSLELHTDHEDRVAVLVEFAEHPERYRQHWS</sequence>
<protein>
    <submittedName>
        <fullName evidence="1">Uncharacterized protein</fullName>
    </submittedName>
</protein>
<dbReference type="EMBL" id="BAAANK010000004">
    <property type="protein sequence ID" value="GAA1833381.1"/>
    <property type="molecule type" value="Genomic_DNA"/>
</dbReference>
<proteinExistence type="predicted"/>
<reference evidence="1 2" key="1">
    <citation type="journal article" date="2019" name="Int. J. Syst. Evol. Microbiol.">
        <title>The Global Catalogue of Microorganisms (GCM) 10K type strain sequencing project: providing services to taxonomists for standard genome sequencing and annotation.</title>
        <authorList>
            <consortium name="The Broad Institute Genomics Platform"/>
            <consortium name="The Broad Institute Genome Sequencing Center for Infectious Disease"/>
            <person name="Wu L."/>
            <person name="Ma J."/>
        </authorList>
    </citation>
    <scope>NUCLEOTIDE SEQUENCE [LARGE SCALE GENOMIC DNA]</scope>
    <source>
        <strain evidence="1 2">JCM 14323</strain>
    </source>
</reference>
<dbReference type="Proteomes" id="UP001501746">
    <property type="component" value="Unassembled WGS sequence"/>
</dbReference>
<accession>A0ABN2MRK5</accession>
<evidence type="ECO:0000313" key="1">
    <source>
        <dbReference type="EMBL" id="GAA1833381.1"/>
    </source>
</evidence>
<keyword evidence="2" id="KW-1185">Reference proteome</keyword>
<gene>
    <name evidence="1" type="ORF">GCM10009750_17130</name>
</gene>
<organism evidence="1 2">
    <name type="scientific">Agromyces salentinus</name>
    <dbReference type="NCBI Taxonomy" id="269421"/>
    <lineage>
        <taxon>Bacteria</taxon>
        <taxon>Bacillati</taxon>
        <taxon>Actinomycetota</taxon>
        <taxon>Actinomycetes</taxon>
        <taxon>Micrococcales</taxon>
        <taxon>Microbacteriaceae</taxon>
        <taxon>Agromyces</taxon>
    </lineage>
</organism>
<evidence type="ECO:0000313" key="2">
    <source>
        <dbReference type="Proteomes" id="UP001501746"/>
    </source>
</evidence>
<comment type="caution">
    <text evidence="1">The sequence shown here is derived from an EMBL/GenBank/DDBJ whole genome shotgun (WGS) entry which is preliminary data.</text>
</comment>
<name>A0ABN2MRK5_9MICO</name>
<dbReference type="RefSeq" id="WP_157428592.1">
    <property type="nucleotide sequence ID" value="NZ_BAAANK010000004.1"/>
</dbReference>